<evidence type="ECO:0000313" key="1">
    <source>
        <dbReference type="EMBL" id="GBP41254.1"/>
    </source>
</evidence>
<keyword evidence="2" id="KW-1185">Reference proteome</keyword>
<dbReference type="EMBL" id="BGZK01000396">
    <property type="protein sequence ID" value="GBP41254.1"/>
    <property type="molecule type" value="Genomic_DNA"/>
</dbReference>
<sequence>MPKSPQQNAIRQSYGNNQNIEVRGLDHHDGLLLSIGVQDRPRLGNVNGPARSEVSALRSQLLKNNFANNTLRRGACVRVFTAAIRTKQAVRIETSLKSRES</sequence>
<name>A0A4C1VTU7_EUMVA</name>
<organism evidence="1 2">
    <name type="scientific">Eumeta variegata</name>
    <name type="common">Bagworm moth</name>
    <name type="synonym">Eumeta japonica</name>
    <dbReference type="NCBI Taxonomy" id="151549"/>
    <lineage>
        <taxon>Eukaryota</taxon>
        <taxon>Metazoa</taxon>
        <taxon>Ecdysozoa</taxon>
        <taxon>Arthropoda</taxon>
        <taxon>Hexapoda</taxon>
        <taxon>Insecta</taxon>
        <taxon>Pterygota</taxon>
        <taxon>Neoptera</taxon>
        <taxon>Endopterygota</taxon>
        <taxon>Lepidoptera</taxon>
        <taxon>Glossata</taxon>
        <taxon>Ditrysia</taxon>
        <taxon>Tineoidea</taxon>
        <taxon>Psychidae</taxon>
        <taxon>Oiketicinae</taxon>
        <taxon>Eumeta</taxon>
    </lineage>
</organism>
<evidence type="ECO:0000313" key="2">
    <source>
        <dbReference type="Proteomes" id="UP000299102"/>
    </source>
</evidence>
<protein>
    <submittedName>
        <fullName evidence="1">Uncharacterized protein</fullName>
    </submittedName>
</protein>
<proteinExistence type="predicted"/>
<dbReference type="AlphaFoldDB" id="A0A4C1VTU7"/>
<dbReference type="Proteomes" id="UP000299102">
    <property type="component" value="Unassembled WGS sequence"/>
</dbReference>
<reference evidence="1 2" key="1">
    <citation type="journal article" date="2019" name="Commun. Biol.">
        <title>The bagworm genome reveals a unique fibroin gene that provides high tensile strength.</title>
        <authorList>
            <person name="Kono N."/>
            <person name="Nakamura H."/>
            <person name="Ohtoshi R."/>
            <person name="Tomita M."/>
            <person name="Numata K."/>
            <person name="Arakawa K."/>
        </authorList>
    </citation>
    <scope>NUCLEOTIDE SEQUENCE [LARGE SCALE GENOMIC DNA]</scope>
</reference>
<comment type="caution">
    <text evidence="1">The sequence shown here is derived from an EMBL/GenBank/DDBJ whole genome shotgun (WGS) entry which is preliminary data.</text>
</comment>
<gene>
    <name evidence="1" type="ORF">EVAR_32980_1</name>
</gene>
<accession>A0A4C1VTU7</accession>